<accession>A0A2R3Q9P9</accession>
<organism evidence="1 2">
    <name type="scientific">Melaminivora suipulveris</name>
    <dbReference type="NCBI Taxonomy" id="2109913"/>
    <lineage>
        <taxon>Bacteria</taxon>
        <taxon>Pseudomonadati</taxon>
        <taxon>Pseudomonadota</taxon>
        <taxon>Betaproteobacteria</taxon>
        <taxon>Burkholderiales</taxon>
        <taxon>Comamonadaceae</taxon>
        <taxon>Melaminivora</taxon>
    </lineage>
</organism>
<gene>
    <name evidence="1" type="ORF">C6568_03800</name>
</gene>
<dbReference type="OrthoDB" id="9916906at2"/>
<keyword evidence="2" id="KW-1185">Reference proteome</keyword>
<sequence>MNTNLPCAWWHQPAPETLAPLEAVRVTAEHLERGEAVPAAAAHLVAEALGRYLRGEVPDITTALGLRSEPGKPSALTADRTARRDQHLRAALARMQGPMTARAEQLVGLLHDSHGDSQDAGLQSILEQLQREHGDKLPRSSRHLLRIAASR</sequence>
<dbReference type="Proteomes" id="UP000237925">
    <property type="component" value="Chromosome"/>
</dbReference>
<dbReference type="RefSeq" id="WP_106682961.1">
    <property type="nucleotide sequence ID" value="NZ_CP027667.1"/>
</dbReference>
<dbReference type="KEGG" id="mela:C6568_03800"/>
<dbReference type="AlphaFoldDB" id="A0A2R3Q9P9"/>
<reference evidence="1 2" key="1">
    <citation type="submission" date="2018-03" db="EMBL/GenBank/DDBJ databases">
        <title>Genome sequencing of Melaminivora sp.</title>
        <authorList>
            <person name="Kim S.-J."/>
            <person name="Heo J."/>
            <person name="Ahn J.-H."/>
            <person name="Kwon S.-W."/>
        </authorList>
    </citation>
    <scope>NUCLEOTIDE SEQUENCE [LARGE SCALE GENOMIC DNA]</scope>
    <source>
        <strain evidence="1 2">SC2-9</strain>
    </source>
</reference>
<proteinExistence type="predicted"/>
<evidence type="ECO:0000313" key="1">
    <source>
        <dbReference type="EMBL" id="AVO48481.1"/>
    </source>
</evidence>
<evidence type="ECO:0000313" key="2">
    <source>
        <dbReference type="Proteomes" id="UP000237925"/>
    </source>
</evidence>
<protein>
    <submittedName>
        <fullName evidence="1">Uncharacterized protein</fullName>
    </submittedName>
</protein>
<name>A0A2R3Q9P9_9BURK</name>
<dbReference type="EMBL" id="CP027667">
    <property type="protein sequence ID" value="AVO48481.1"/>
    <property type="molecule type" value="Genomic_DNA"/>
</dbReference>